<protein>
    <submittedName>
        <fullName evidence="2">Uncharacterized protein</fullName>
    </submittedName>
</protein>
<gene>
    <name evidence="2" type="ORF">Ahu01nite_011560</name>
</gene>
<dbReference type="RefSeq" id="WP_203835310.1">
    <property type="nucleotide sequence ID" value="NZ_BAAATV010000004.1"/>
</dbReference>
<feature type="region of interest" description="Disordered" evidence="1">
    <location>
        <begin position="30"/>
        <end position="57"/>
    </location>
</feature>
<evidence type="ECO:0000313" key="3">
    <source>
        <dbReference type="Proteomes" id="UP000603200"/>
    </source>
</evidence>
<keyword evidence="3" id="KW-1185">Reference proteome</keyword>
<dbReference type="EMBL" id="BOMN01000013">
    <property type="protein sequence ID" value="GIE18054.1"/>
    <property type="molecule type" value="Genomic_DNA"/>
</dbReference>
<comment type="caution">
    <text evidence="2">The sequence shown here is derived from an EMBL/GenBank/DDBJ whole genome shotgun (WGS) entry which is preliminary data.</text>
</comment>
<name>A0ABQ3ZHM7_9ACTN</name>
<reference evidence="2 3" key="1">
    <citation type="submission" date="2021-01" db="EMBL/GenBank/DDBJ databases">
        <title>Whole genome shotgun sequence of Actinoplanes humidus NBRC 14915.</title>
        <authorList>
            <person name="Komaki H."/>
            <person name="Tamura T."/>
        </authorList>
    </citation>
    <scope>NUCLEOTIDE SEQUENCE [LARGE SCALE GENOMIC DNA]</scope>
    <source>
        <strain evidence="2 3">NBRC 14915</strain>
    </source>
</reference>
<proteinExistence type="predicted"/>
<organism evidence="2 3">
    <name type="scientific">Winogradskya humida</name>
    <dbReference type="NCBI Taxonomy" id="113566"/>
    <lineage>
        <taxon>Bacteria</taxon>
        <taxon>Bacillati</taxon>
        <taxon>Actinomycetota</taxon>
        <taxon>Actinomycetes</taxon>
        <taxon>Micromonosporales</taxon>
        <taxon>Micromonosporaceae</taxon>
        <taxon>Winogradskya</taxon>
    </lineage>
</organism>
<accession>A0ABQ3ZHM7</accession>
<evidence type="ECO:0000313" key="2">
    <source>
        <dbReference type="EMBL" id="GIE18054.1"/>
    </source>
</evidence>
<dbReference type="Proteomes" id="UP000603200">
    <property type="component" value="Unassembled WGS sequence"/>
</dbReference>
<evidence type="ECO:0000256" key="1">
    <source>
        <dbReference type="SAM" id="MobiDB-lite"/>
    </source>
</evidence>
<sequence length="57" mass="5747">MKTHVARILGKLGLGKLGLGKLGLGKLGLGTGLVNPDRPSRPPAPTGLRAPGSTRHG</sequence>